<feature type="domain" description="Endonuclease/exonuclease/phosphatase" evidence="1">
    <location>
        <begin position="4"/>
        <end position="277"/>
    </location>
</feature>
<dbReference type="PANTHER" id="PTHR14859">
    <property type="entry name" value="CALCOFLUOR WHITE HYPERSENSITIVE PROTEIN PRECURSOR"/>
    <property type="match status" value="1"/>
</dbReference>
<accession>A0ABR9B9M4</accession>
<dbReference type="Pfam" id="PF03372">
    <property type="entry name" value="Exo_endo_phos"/>
    <property type="match status" value="1"/>
</dbReference>
<comment type="caution">
    <text evidence="2">The sequence shown here is derived from an EMBL/GenBank/DDBJ whole genome shotgun (WGS) entry which is preliminary data.</text>
</comment>
<dbReference type="Gene3D" id="3.60.10.10">
    <property type="entry name" value="Endonuclease/exonuclease/phosphatase"/>
    <property type="match status" value="1"/>
</dbReference>
<organism evidence="2 3">
    <name type="scientific">Thauera sedimentorum</name>
    <dbReference type="NCBI Taxonomy" id="2767595"/>
    <lineage>
        <taxon>Bacteria</taxon>
        <taxon>Pseudomonadati</taxon>
        <taxon>Pseudomonadota</taxon>
        <taxon>Betaproteobacteria</taxon>
        <taxon>Rhodocyclales</taxon>
        <taxon>Zoogloeaceae</taxon>
        <taxon>Thauera</taxon>
    </lineage>
</organism>
<name>A0ABR9B9M4_9RHOO</name>
<sequence>MKVVSWNIQWGRGADGRVDLPRTAQAIRALGGTHGVDVICLQEVASNFGGLPGGAREDEPAWFAQAFPGYEPVFGAGIDARDGEGGRSRFGNLILSRLPVDQVFRHLLPRPPDPDLPSMQRVCVEAVIAVPWGWLRVMTTHLEYYSQRQRRAQMETLRALQREAVANAAAGGTAREGNPAFAPRPRPASAVLCGDFNCEPDGEEYAALCQPLGGLAPGWRDAWRIRHPGTLHDATVGLHGAEWPDRPYCCDFFFVSADIASLVKRVEVDADTPASDHQPVVLTLAVG</sequence>
<dbReference type="InterPro" id="IPR036691">
    <property type="entry name" value="Endo/exonu/phosph_ase_sf"/>
</dbReference>
<dbReference type="Proteomes" id="UP000603602">
    <property type="component" value="Unassembled WGS sequence"/>
</dbReference>
<keyword evidence="2" id="KW-0255">Endonuclease</keyword>
<dbReference type="InterPro" id="IPR051916">
    <property type="entry name" value="GPI-anchor_lipid_remodeler"/>
</dbReference>
<evidence type="ECO:0000259" key="1">
    <source>
        <dbReference type="Pfam" id="PF03372"/>
    </source>
</evidence>
<evidence type="ECO:0000313" key="2">
    <source>
        <dbReference type="EMBL" id="MBD8503042.1"/>
    </source>
</evidence>
<evidence type="ECO:0000313" key="3">
    <source>
        <dbReference type="Proteomes" id="UP000603602"/>
    </source>
</evidence>
<gene>
    <name evidence="2" type="ORF">IFO67_09120</name>
</gene>
<keyword evidence="3" id="KW-1185">Reference proteome</keyword>
<protein>
    <submittedName>
        <fullName evidence="2">Endonuclease/exonuclease/phosphatase family protein</fullName>
    </submittedName>
</protein>
<dbReference type="EMBL" id="JACYTO010000001">
    <property type="protein sequence ID" value="MBD8503042.1"/>
    <property type="molecule type" value="Genomic_DNA"/>
</dbReference>
<keyword evidence="2" id="KW-0378">Hydrolase</keyword>
<dbReference type="PANTHER" id="PTHR14859:SF0">
    <property type="entry name" value="ENDONUCLEASE_EXONUCLEASE_PHOSPHATASE FAMILY PROTEIN, EXPRESSED"/>
    <property type="match status" value="1"/>
</dbReference>
<dbReference type="SUPFAM" id="SSF56219">
    <property type="entry name" value="DNase I-like"/>
    <property type="match status" value="1"/>
</dbReference>
<dbReference type="GO" id="GO:0004519">
    <property type="term" value="F:endonuclease activity"/>
    <property type="evidence" value="ECO:0007669"/>
    <property type="project" value="UniProtKB-KW"/>
</dbReference>
<reference evidence="3" key="1">
    <citation type="submission" date="2023-07" db="EMBL/GenBank/DDBJ databases">
        <title>Thauera sp. CAU 1555 isolated from sand of Yaerae Beach.</title>
        <authorList>
            <person name="Kim W."/>
        </authorList>
    </citation>
    <scope>NUCLEOTIDE SEQUENCE [LARGE SCALE GENOMIC DNA]</scope>
    <source>
        <strain evidence="3">CAU 1555</strain>
    </source>
</reference>
<dbReference type="InterPro" id="IPR005135">
    <property type="entry name" value="Endo/exonuclease/phosphatase"/>
</dbReference>
<proteinExistence type="predicted"/>
<keyword evidence="2" id="KW-0540">Nuclease</keyword>